<dbReference type="OrthoDB" id="1919336at2759"/>
<sequence>MIAATDSDVAKRPKLEAHASTTSSGTGSSAASVHGGETSNGRVRVESSTGAAGGHWTVNEGGTSPQFANAPKLSLALGGPKRQDSPNTTSPTVLPGYRDSIYGTPQHAAPWSDISRDDGLASLQQLSRVASGNDRRPSYPVQPSDKLNLTGSAQHAHRTGQGPPPPLLTAESTTSTNRSMASSSSTVSSSAYFTPRTPMEPPLERALPIPSLYPQKSNGSFEHQLPPIRPPSLSPRTALLGSQQSPNGIRPLMDFPSSMAPLRSYTAAAPQQVPHDEHSNSRHRDLMSTSCGDEILDPVSALLRAGEIVNQNSRDRSSS</sequence>
<evidence type="ECO:0000256" key="1">
    <source>
        <dbReference type="SAM" id="MobiDB-lite"/>
    </source>
</evidence>
<dbReference type="STRING" id="1149755.A0A2J6RMP3"/>
<reference evidence="2 3" key="1">
    <citation type="submission" date="2016-04" db="EMBL/GenBank/DDBJ databases">
        <title>A degradative enzymes factory behind the ericoid mycorrhizal symbiosis.</title>
        <authorList>
            <consortium name="DOE Joint Genome Institute"/>
            <person name="Martino E."/>
            <person name="Morin E."/>
            <person name="Grelet G."/>
            <person name="Kuo A."/>
            <person name="Kohler A."/>
            <person name="Daghino S."/>
            <person name="Barry K."/>
            <person name="Choi C."/>
            <person name="Cichocki N."/>
            <person name="Clum A."/>
            <person name="Copeland A."/>
            <person name="Hainaut M."/>
            <person name="Haridas S."/>
            <person name="Labutti K."/>
            <person name="Lindquist E."/>
            <person name="Lipzen A."/>
            <person name="Khouja H.-R."/>
            <person name="Murat C."/>
            <person name="Ohm R."/>
            <person name="Olson A."/>
            <person name="Spatafora J."/>
            <person name="Veneault-Fourrey C."/>
            <person name="Henrissat B."/>
            <person name="Grigoriev I."/>
            <person name="Martin F."/>
            <person name="Perotto S."/>
        </authorList>
    </citation>
    <scope>NUCLEOTIDE SEQUENCE [LARGE SCALE GENOMIC DNA]</scope>
    <source>
        <strain evidence="2 3">F</strain>
    </source>
</reference>
<evidence type="ECO:0000313" key="2">
    <source>
        <dbReference type="EMBL" id="PMD39786.1"/>
    </source>
</evidence>
<keyword evidence="3" id="KW-1185">Reference proteome</keyword>
<gene>
    <name evidence="2" type="ORF">L207DRAFT_28351</name>
</gene>
<feature type="compositionally biased region" description="Basic and acidic residues" evidence="1">
    <location>
        <begin position="274"/>
        <end position="286"/>
    </location>
</feature>
<evidence type="ECO:0000313" key="3">
    <source>
        <dbReference type="Proteomes" id="UP000235786"/>
    </source>
</evidence>
<dbReference type="EMBL" id="KZ613946">
    <property type="protein sequence ID" value="PMD39786.1"/>
    <property type="molecule type" value="Genomic_DNA"/>
</dbReference>
<name>A0A2J6RMP3_HYAVF</name>
<feature type="region of interest" description="Disordered" evidence="1">
    <location>
        <begin position="1"/>
        <end position="116"/>
    </location>
</feature>
<dbReference type="Proteomes" id="UP000235786">
    <property type="component" value="Unassembled WGS sequence"/>
</dbReference>
<feature type="compositionally biased region" description="Low complexity" evidence="1">
    <location>
        <begin position="172"/>
        <end position="190"/>
    </location>
</feature>
<organism evidence="2 3">
    <name type="scientific">Hyaloscypha variabilis (strain UAMH 11265 / GT02V1 / F)</name>
    <name type="common">Meliniomyces variabilis</name>
    <dbReference type="NCBI Taxonomy" id="1149755"/>
    <lineage>
        <taxon>Eukaryota</taxon>
        <taxon>Fungi</taxon>
        <taxon>Dikarya</taxon>
        <taxon>Ascomycota</taxon>
        <taxon>Pezizomycotina</taxon>
        <taxon>Leotiomycetes</taxon>
        <taxon>Helotiales</taxon>
        <taxon>Hyaloscyphaceae</taxon>
        <taxon>Hyaloscypha</taxon>
        <taxon>Hyaloscypha variabilis</taxon>
    </lineage>
</organism>
<feature type="compositionally biased region" description="Polar residues" evidence="1">
    <location>
        <begin position="37"/>
        <end position="50"/>
    </location>
</feature>
<feature type="region of interest" description="Disordered" evidence="1">
    <location>
        <begin position="129"/>
        <end position="288"/>
    </location>
</feature>
<accession>A0A2J6RMP3</accession>
<feature type="compositionally biased region" description="Low complexity" evidence="1">
    <location>
        <begin position="19"/>
        <end position="32"/>
    </location>
</feature>
<dbReference type="AlphaFoldDB" id="A0A2J6RMP3"/>
<protein>
    <submittedName>
        <fullName evidence="2">Uncharacterized protein</fullName>
    </submittedName>
</protein>
<proteinExistence type="predicted"/>
<feature type="compositionally biased region" description="Basic and acidic residues" evidence="1">
    <location>
        <begin position="8"/>
        <end position="17"/>
    </location>
</feature>